<organism evidence="9 10">
    <name type="scientific">Paralvinella palmiformis</name>
    <dbReference type="NCBI Taxonomy" id="53620"/>
    <lineage>
        <taxon>Eukaryota</taxon>
        <taxon>Metazoa</taxon>
        <taxon>Spiralia</taxon>
        <taxon>Lophotrochozoa</taxon>
        <taxon>Annelida</taxon>
        <taxon>Polychaeta</taxon>
        <taxon>Sedentaria</taxon>
        <taxon>Canalipalpata</taxon>
        <taxon>Terebellida</taxon>
        <taxon>Terebelliformia</taxon>
        <taxon>Alvinellidae</taxon>
        <taxon>Paralvinella</taxon>
    </lineage>
</organism>
<feature type="compositionally biased region" description="Basic and acidic residues" evidence="5">
    <location>
        <begin position="373"/>
        <end position="394"/>
    </location>
</feature>
<keyword evidence="7" id="KW-0732">Signal</keyword>
<dbReference type="CDD" id="cd12087">
    <property type="entry name" value="TM_EGFR-like"/>
    <property type="match status" value="1"/>
</dbReference>
<keyword evidence="10" id="KW-1185">Reference proteome</keyword>
<feature type="signal peptide" evidence="7">
    <location>
        <begin position="1"/>
        <end position="18"/>
    </location>
</feature>
<feature type="compositionally biased region" description="Polar residues" evidence="5">
    <location>
        <begin position="361"/>
        <end position="372"/>
    </location>
</feature>
<evidence type="ECO:0000256" key="6">
    <source>
        <dbReference type="SAM" id="Phobius"/>
    </source>
</evidence>
<dbReference type="PROSITE" id="PS50041">
    <property type="entry name" value="C_TYPE_LECTIN_2"/>
    <property type="match status" value="1"/>
</dbReference>
<comment type="caution">
    <text evidence="9">The sequence shown here is derived from an EMBL/GenBank/DDBJ whole genome shotgun (WGS) entry which is preliminary data.</text>
</comment>
<dbReference type="AlphaFoldDB" id="A0AAD9IT68"/>
<dbReference type="CDD" id="cd00037">
    <property type="entry name" value="CLECT"/>
    <property type="match status" value="1"/>
</dbReference>
<feature type="chain" id="PRO_5041985487" description="C-type lectin domain-containing protein" evidence="7">
    <location>
        <begin position="19"/>
        <end position="428"/>
    </location>
</feature>
<dbReference type="SUPFAM" id="SSF56436">
    <property type="entry name" value="C-type lectin-like"/>
    <property type="match status" value="2"/>
</dbReference>
<dbReference type="InterPro" id="IPR016186">
    <property type="entry name" value="C-type_lectin-like/link_sf"/>
</dbReference>
<dbReference type="Proteomes" id="UP001208570">
    <property type="component" value="Unassembled WGS sequence"/>
</dbReference>
<evidence type="ECO:0000256" key="4">
    <source>
        <dbReference type="ARBA" id="ARBA00023136"/>
    </source>
</evidence>
<keyword evidence="2 6" id="KW-0812">Transmembrane</keyword>
<keyword evidence="3 6" id="KW-1133">Transmembrane helix</keyword>
<feature type="region of interest" description="Disordered" evidence="5">
    <location>
        <begin position="355"/>
        <end position="394"/>
    </location>
</feature>
<dbReference type="EMBL" id="JAODUP010001598">
    <property type="protein sequence ID" value="KAK2139815.1"/>
    <property type="molecule type" value="Genomic_DNA"/>
</dbReference>
<evidence type="ECO:0000313" key="9">
    <source>
        <dbReference type="EMBL" id="KAK2139815.1"/>
    </source>
</evidence>
<evidence type="ECO:0000256" key="2">
    <source>
        <dbReference type="ARBA" id="ARBA00022692"/>
    </source>
</evidence>
<evidence type="ECO:0000313" key="10">
    <source>
        <dbReference type="Proteomes" id="UP001208570"/>
    </source>
</evidence>
<feature type="transmembrane region" description="Helical" evidence="6">
    <location>
        <begin position="324"/>
        <end position="348"/>
    </location>
</feature>
<gene>
    <name evidence="9" type="ORF">LSH36_1597g00043</name>
</gene>
<evidence type="ECO:0000256" key="7">
    <source>
        <dbReference type="SAM" id="SignalP"/>
    </source>
</evidence>
<feature type="compositionally biased region" description="Low complexity" evidence="5">
    <location>
        <begin position="284"/>
        <end position="303"/>
    </location>
</feature>
<feature type="domain" description="C-type lectin" evidence="8">
    <location>
        <begin position="117"/>
        <end position="239"/>
    </location>
</feature>
<comment type="subcellular location">
    <subcellularLocation>
        <location evidence="1">Membrane</location>
        <topology evidence="1">Single-pass membrane protein</topology>
    </subcellularLocation>
</comment>
<dbReference type="GO" id="GO:0016020">
    <property type="term" value="C:membrane"/>
    <property type="evidence" value="ECO:0007669"/>
    <property type="project" value="UniProtKB-SubCell"/>
</dbReference>
<sequence>MALKGLYLLLCCAGIGVTHKLMKTLCNGPTCLHLYQDINSDGLTWNQSYTMCTDLDQELLRIGSSQSQTRVEKLLQDISKESGVWLAGQRNVDDTWRYMNSTVFSKLGKCQPQYSNYKGKCYVKTLYDGRKPNTIDWYNGETYCSQSDKQGDIAYSYLDDDTLINSIISIVGGDTQCIKLWFGVIRKPWFWIIGSGKTKYHQYIHYCNWREDKIVDNDHDVCIYLDHQKNNKWFIEDCSHHMTHYFICMNVTGTTTTTTTQMTTTPINTTRIIITTNSRDVAETSPTSTNSSGSTESRQSTTSLVYYDNKTPRSEQLDVDSFRLVYLAPVIIGGVVIFVIIALTVFYVRRRRCYPNHPETETGNNNTSITTTDQRDVQREMSEVENRDTDRELSSEYANINMADHLYEKPSTYINMVDVPNEYESLNI</sequence>
<reference evidence="9" key="1">
    <citation type="journal article" date="2023" name="Mol. Biol. Evol.">
        <title>Third-Generation Sequencing Reveals the Adaptive Role of the Epigenome in Three Deep-Sea Polychaetes.</title>
        <authorList>
            <person name="Perez M."/>
            <person name="Aroh O."/>
            <person name="Sun Y."/>
            <person name="Lan Y."/>
            <person name="Juniper S.K."/>
            <person name="Young C.R."/>
            <person name="Angers B."/>
            <person name="Qian P.Y."/>
        </authorList>
    </citation>
    <scope>NUCLEOTIDE SEQUENCE</scope>
    <source>
        <strain evidence="9">P08H-3</strain>
    </source>
</reference>
<dbReference type="InterPro" id="IPR016187">
    <property type="entry name" value="CTDL_fold"/>
</dbReference>
<evidence type="ECO:0000256" key="5">
    <source>
        <dbReference type="SAM" id="MobiDB-lite"/>
    </source>
</evidence>
<feature type="region of interest" description="Disordered" evidence="5">
    <location>
        <begin position="278"/>
        <end position="307"/>
    </location>
</feature>
<dbReference type="GO" id="GO:0071944">
    <property type="term" value="C:cell periphery"/>
    <property type="evidence" value="ECO:0007669"/>
    <property type="project" value="UniProtKB-ARBA"/>
</dbReference>
<proteinExistence type="predicted"/>
<name>A0AAD9IT68_9ANNE</name>
<dbReference type="InterPro" id="IPR001304">
    <property type="entry name" value="C-type_lectin-like"/>
</dbReference>
<evidence type="ECO:0000256" key="1">
    <source>
        <dbReference type="ARBA" id="ARBA00004167"/>
    </source>
</evidence>
<dbReference type="PANTHER" id="PTHR15549">
    <property type="entry name" value="PAIRED IMMUNOGLOBULIN-LIKE TYPE 2 RECEPTOR"/>
    <property type="match status" value="1"/>
</dbReference>
<evidence type="ECO:0000256" key="3">
    <source>
        <dbReference type="ARBA" id="ARBA00022989"/>
    </source>
</evidence>
<dbReference type="InterPro" id="IPR051694">
    <property type="entry name" value="Immunoregulatory_rcpt-like"/>
</dbReference>
<dbReference type="Gene3D" id="3.10.100.10">
    <property type="entry name" value="Mannose-Binding Protein A, subunit A"/>
    <property type="match status" value="2"/>
</dbReference>
<evidence type="ECO:0000259" key="8">
    <source>
        <dbReference type="PROSITE" id="PS50041"/>
    </source>
</evidence>
<dbReference type="Pfam" id="PF00059">
    <property type="entry name" value="Lectin_C"/>
    <property type="match status" value="1"/>
</dbReference>
<protein>
    <recommendedName>
        <fullName evidence="8">C-type lectin domain-containing protein</fullName>
    </recommendedName>
</protein>
<keyword evidence="4 6" id="KW-0472">Membrane</keyword>
<accession>A0AAD9IT68</accession>